<evidence type="ECO:0000256" key="2">
    <source>
        <dbReference type="ARBA" id="ARBA00023143"/>
    </source>
</evidence>
<feature type="domain" description="Flagellin N-terminal" evidence="4">
    <location>
        <begin position="3"/>
        <end position="139"/>
    </location>
</feature>
<comment type="subcellular location">
    <subcellularLocation>
        <location evidence="3">Secreted</location>
    </subcellularLocation>
    <subcellularLocation>
        <location evidence="3">Bacterial flagellum</location>
    </subcellularLocation>
</comment>
<dbReference type="InterPro" id="IPR001029">
    <property type="entry name" value="Flagellin_N"/>
</dbReference>
<dbReference type="PRINTS" id="PR00207">
    <property type="entry name" value="FLAGELLIN"/>
</dbReference>
<protein>
    <recommendedName>
        <fullName evidence="3">Flagellin</fullName>
    </recommendedName>
</protein>
<dbReference type="SUPFAM" id="SSF64518">
    <property type="entry name" value="Phase 1 flagellin"/>
    <property type="match status" value="1"/>
</dbReference>
<comment type="caution">
    <text evidence="6">The sequence shown here is derived from an EMBL/GenBank/DDBJ whole genome shotgun (WGS) entry which is preliminary data.</text>
</comment>
<dbReference type="Proteomes" id="UP000196531">
    <property type="component" value="Unassembled WGS sequence"/>
</dbReference>
<reference evidence="7" key="1">
    <citation type="journal article" date="2017" name="Proc. Natl. Acad. Sci. U.S.A.">
        <title>Simulation of Deepwater Horizon oil plume reveals substrate specialization within a complex community of hydrocarbon-degraders.</title>
        <authorList>
            <person name="Hu P."/>
            <person name="Dubinsky E.A."/>
            <person name="Probst A.J."/>
            <person name="Wang J."/>
            <person name="Sieber C.M.K."/>
            <person name="Tom L.M."/>
            <person name="Gardinali P."/>
            <person name="Banfield J.F."/>
            <person name="Atlas R.M."/>
            <person name="Andersen G.L."/>
        </authorList>
    </citation>
    <scope>NUCLEOTIDE SEQUENCE [LARGE SCALE GENOMIC DNA]</scope>
</reference>
<comment type="function">
    <text evidence="3">Flagellin is the subunit protein which polymerizes to form the filaments of bacterial flagella.</text>
</comment>
<sequence>MRISTNTNSMLAQRNFQKVSNEQKTAQSKMASGDRILSAAVDPAGLAISETMSAKLRSQSQAKRNINDGVSLLQIAEGSLSDLSNLGIRLRQLAIQASTDTVDDNSRQLVDKEFRSLKEEVKRLTASSSFNGNPILSGESQYDLQVGINNDAFQDRVNYDLSKILDAKSNFGLDAIDLTTKLSSQKSIDTVDKMMSQVGLSRAKIGSSQNRLESMVSNLDVTHENLSSAKSLIRDADIAKESAISVKSKIQKEATVMMMQTVNASPSKVLKLLE</sequence>
<dbReference type="Pfam" id="PF00669">
    <property type="entry name" value="Flagellin_N"/>
    <property type="match status" value="1"/>
</dbReference>
<evidence type="ECO:0000259" key="4">
    <source>
        <dbReference type="Pfam" id="PF00669"/>
    </source>
</evidence>
<evidence type="ECO:0000256" key="1">
    <source>
        <dbReference type="ARBA" id="ARBA00005709"/>
    </source>
</evidence>
<keyword evidence="3" id="KW-0964">Secreted</keyword>
<dbReference type="Gene3D" id="6.10.10.10">
    <property type="entry name" value="Flagellar export chaperone, C-terminal domain"/>
    <property type="match status" value="1"/>
</dbReference>
<dbReference type="GO" id="GO:0009288">
    <property type="term" value="C:bacterial-type flagellum"/>
    <property type="evidence" value="ECO:0007669"/>
    <property type="project" value="UniProtKB-SubCell"/>
</dbReference>
<accession>A0A1Y5FB20</accession>
<evidence type="ECO:0000256" key="3">
    <source>
        <dbReference type="RuleBase" id="RU362073"/>
    </source>
</evidence>
<dbReference type="InterPro" id="IPR042187">
    <property type="entry name" value="Flagellin_C_sub2"/>
</dbReference>
<dbReference type="EMBL" id="MAAO01000006">
    <property type="protein sequence ID" value="OUR96661.1"/>
    <property type="molecule type" value="Genomic_DNA"/>
</dbReference>
<dbReference type="GO" id="GO:0005576">
    <property type="term" value="C:extracellular region"/>
    <property type="evidence" value="ECO:0007669"/>
    <property type="project" value="UniProtKB-SubCell"/>
</dbReference>
<feature type="domain" description="Flagellin C-terminal" evidence="5">
    <location>
        <begin position="188"/>
        <end position="273"/>
    </location>
</feature>
<dbReference type="PANTHER" id="PTHR42792">
    <property type="entry name" value="FLAGELLIN"/>
    <property type="match status" value="1"/>
</dbReference>
<dbReference type="Gene3D" id="1.20.1330.10">
    <property type="entry name" value="f41 fragment of flagellin, N-terminal domain"/>
    <property type="match status" value="2"/>
</dbReference>
<name>A0A1Y5FB20_9BACT</name>
<dbReference type="AlphaFoldDB" id="A0A1Y5FB20"/>
<dbReference type="GO" id="GO:0005198">
    <property type="term" value="F:structural molecule activity"/>
    <property type="evidence" value="ECO:0007669"/>
    <property type="project" value="UniProtKB-UniRule"/>
</dbReference>
<keyword evidence="2 3" id="KW-0975">Bacterial flagellum</keyword>
<dbReference type="PANTHER" id="PTHR42792:SF2">
    <property type="entry name" value="FLAGELLIN"/>
    <property type="match status" value="1"/>
</dbReference>
<comment type="similarity">
    <text evidence="1 3">Belongs to the bacterial flagellin family.</text>
</comment>
<evidence type="ECO:0000259" key="5">
    <source>
        <dbReference type="Pfam" id="PF00700"/>
    </source>
</evidence>
<proteinExistence type="inferred from homology"/>
<dbReference type="InterPro" id="IPR046358">
    <property type="entry name" value="Flagellin_C"/>
</dbReference>
<evidence type="ECO:0000313" key="7">
    <source>
        <dbReference type="Proteomes" id="UP000196531"/>
    </source>
</evidence>
<gene>
    <name evidence="6" type="ORF">A9Q84_09975</name>
</gene>
<dbReference type="Pfam" id="PF00700">
    <property type="entry name" value="Flagellin_C"/>
    <property type="match status" value="1"/>
</dbReference>
<evidence type="ECO:0000313" key="6">
    <source>
        <dbReference type="EMBL" id="OUR96661.1"/>
    </source>
</evidence>
<dbReference type="InterPro" id="IPR001492">
    <property type="entry name" value="Flagellin"/>
</dbReference>
<organism evidence="6 7">
    <name type="scientific">Halobacteriovorax marinus</name>
    <dbReference type="NCBI Taxonomy" id="97084"/>
    <lineage>
        <taxon>Bacteria</taxon>
        <taxon>Pseudomonadati</taxon>
        <taxon>Bdellovibrionota</taxon>
        <taxon>Bacteriovoracia</taxon>
        <taxon>Bacteriovoracales</taxon>
        <taxon>Halobacteriovoraceae</taxon>
        <taxon>Halobacteriovorax</taxon>
    </lineage>
</organism>